<dbReference type="InterPro" id="IPR013445">
    <property type="entry name" value="CDP_4_6_deHydtase"/>
</dbReference>
<dbReference type="KEGG" id="slac:SKTS_36070"/>
<dbReference type="PANTHER" id="PTHR43000">
    <property type="entry name" value="DTDP-D-GLUCOSE 4,6-DEHYDRATASE-RELATED"/>
    <property type="match status" value="1"/>
</dbReference>
<evidence type="ECO:0000313" key="2">
    <source>
        <dbReference type="EMBL" id="BCB28721.1"/>
    </source>
</evidence>
<dbReference type="Gene3D" id="3.90.25.10">
    <property type="entry name" value="UDP-galactose 4-epimerase, domain 1"/>
    <property type="match status" value="1"/>
</dbReference>
<dbReference type="SUPFAM" id="SSF51735">
    <property type="entry name" value="NAD(P)-binding Rossmann-fold domains"/>
    <property type="match status" value="1"/>
</dbReference>
<organism evidence="2 3">
    <name type="scientific">Sulfurimicrobium lacus</name>
    <dbReference type="NCBI Taxonomy" id="2715678"/>
    <lineage>
        <taxon>Bacteria</taxon>
        <taxon>Pseudomonadati</taxon>
        <taxon>Pseudomonadota</taxon>
        <taxon>Betaproteobacteria</taxon>
        <taxon>Nitrosomonadales</taxon>
        <taxon>Sulfuricellaceae</taxon>
        <taxon>Sulfurimicrobium</taxon>
    </lineage>
</organism>
<dbReference type="Gene3D" id="3.40.50.720">
    <property type="entry name" value="NAD(P)-binding Rossmann-like Domain"/>
    <property type="match status" value="1"/>
</dbReference>
<dbReference type="InterPro" id="IPR016040">
    <property type="entry name" value="NAD(P)-bd_dom"/>
</dbReference>
<name>A0A6F8VHS7_9PROT</name>
<dbReference type="EMBL" id="AP022853">
    <property type="protein sequence ID" value="BCB28721.1"/>
    <property type="molecule type" value="Genomic_DNA"/>
</dbReference>
<dbReference type="Proteomes" id="UP000502260">
    <property type="component" value="Chromosome"/>
</dbReference>
<evidence type="ECO:0000259" key="1">
    <source>
        <dbReference type="Pfam" id="PF16363"/>
    </source>
</evidence>
<evidence type="ECO:0000313" key="3">
    <source>
        <dbReference type="Proteomes" id="UP000502260"/>
    </source>
</evidence>
<proteinExistence type="predicted"/>
<dbReference type="NCBIfam" id="TIGR02622">
    <property type="entry name" value="CDP_4_6_dhtase"/>
    <property type="match status" value="1"/>
</dbReference>
<keyword evidence="3" id="KW-1185">Reference proteome</keyword>
<protein>
    <submittedName>
        <fullName evidence="2">CDP-glucose 4,6-dehydratase</fullName>
    </submittedName>
</protein>
<feature type="domain" description="NAD(P)-binding" evidence="1">
    <location>
        <begin position="18"/>
        <end position="327"/>
    </location>
</feature>
<sequence length="362" mass="39799">MTNSVNPMPAFWRGKRVLLTGHTGFKGSWLAFWLHRLGAHVTGISLSPVTTPNLFDLAGIETLTKSHICDIRDAAALAVLIDKAHPEIIFHFAAQALVRASYRDPLATLATNIQGTANVLDALRDIDSVRAVVAITTDKVYHNLEQPYPYRETDALGGYDPYSASKAAAEIVIASYRDSYLAEKNIAVASARAGNVIGGGDWSEDRLIPDAIRAWNGNQPLQIRRPQSIRPWQHVLEPLSGYIKLAEQLWQNPKLAGAYNFGPETHEAASVREVVQLAQKAYGQGEIHWGDGSDGPHEAGWLALEISKARTVLGVKPRWSLVDAVQRTMHWYRQQHDGIDVRVACEADIAAYEAVNNSNQAS</sequence>
<accession>A0A6F8VHS7</accession>
<reference evidence="3" key="1">
    <citation type="submission" date="2020-03" db="EMBL/GenBank/DDBJ databases">
        <title>Complete genome sequence of sulfur-oxidizing bacterium skT11.</title>
        <authorList>
            <person name="Kanda M."/>
            <person name="Kojima H."/>
            <person name="Fukui M."/>
        </authorList>
    </citation>
    <scope>NUCLEOTIDE SEQUENCE [LARGE SCALE GENOMIC DNA]</scope>
    <source>
        <strain evidence="3">skT11</strain>
    </source>
</reference>
<gene>
    <name evidence="2" type="primary">rfbG</name>
    <name evidence="2" type="ORF">SKTS_36070</name>
</gene>
<dbReference type="InterPro" id="IPR036291">
    <property type="entry name" value="NAD(P)-bd_dom_sf"/>
</dbReference>
<dbReference type="AlphaFoldDB" id="A0A6F8VHS7"/>
<dbReference type="Pfam" id="PF16363">
    <property type="entry name" value="GDP_Man_Dehyd"/>
    <property type="match status" value="1"/>
</dbReference>
<dbReference type="CDD" id="cd05252">
    <property type="entry name" value="CDP_GD_SDR_e"/>
    <property type="match status" value="1"/>
</dbReference>